<evidence type="ECO:0000256" key="1">
    <source>
        <dbReference type="ARBA" id="ARBA00022448"/>
    </source>
</evidence>
<dbReference type="PANTHER" id="PTHR30097">
    <property type="entry name" value="CATION EFFLUX SYSTEM PROTEIN CUSB"/>
    <property type="match status" value="1"/>
</dbReference>
<keyword evidence="1" id="KW-0813">Transport</keyword>
<gene>
    <name evidence="4" type="primary">czcB_1</name>
    <name evidence="4" type="ORF">GJW-30_1_00582</name>
</gene>
<name>A0A0S3PQ60_9BRAD</name>
<organism evidence="4 5">
    <name type="scientific">Variibacter gotjawalensis</name>
    <dbReference type="NCBI Taxonomy" id="1333996"/>
    <lineage>
        <taxon>Bacteria</taxon>
        <taxon>Pseudomonadati</taxon>
        <taxon>Pseudomonadota</taxon>
        <taxon>Alphaproteobacteria</taxon>
        <taxon>Hyphomicrobiales</taxon>
        <taxon>Nitrobacteraceae</taxon>
        <taxon>Variibacter</taxon>
    </lineage>
</organism>
<dbReference type="GO" id="GO:0030313">
    <property type="term" value="C:cell envelope"/>
    <property type="evidence" value="ECO:0007669"/>
    <property type="project" value="TreeGrafter"/>
</dbReference>
<evidence type="ECO:0000256" key="2">
    <source>
        <dbReference type="SAM" id="MobiDB-lite"/>
    </source>
</evidence>
<dbReference type="PANTHER" id="PTHR30097:SF4">
    <property type="entry name" value="SLR6042 PROTEIN"/>
    <property type="match status" value="1"/>
</dbReference>
<dbReference type="Gene3D" id="2.40.30.170">
    <property type="match status" value="1"/>
</dbReference>
<dbReference type="OrthoDB" id="7297681at2"/>
<accession>A0A0S3PQ60</accession>
<dbReference type="Proteomes" id="UP000236884">
    <property type="component" value="Chromosome"/>
</dbReference>
<keyword evidence="5" id="KW-1185">Reference proteome</keyword>
<feature type="transmembrane region" description="Helical" evidence="3">
    <location>
        <begin position="158"/>
        <end position="176"/>
    </location>
</feature>
<reference evidence="4 5" key="1">
    <citation type="submission" date="2015-08" db="EMBL/GenBank/DDBJ databases">
        <title>Investigation of the bacterial diversity of lava forest soil.</title>
        <authorList>
            <person name="Lee J.S."/>
        </authorList>
    </citation>
    <scope>NUCLEOTIDE SEQUENCE [LARGE SCALE GENOMIC DNA]</scope>
    <source>
        <strain evidence="4 5">GJW-30</strain>
    </source>
</reference>
<evidence type="ECO:0000313" key="5">
    <source>
        <dbReference type="Proteomes" id="UP000236884"/>
    </source>
</evidence>
<dbReference type="Gene3D" id="2.40.50.100">
    <property type="match status" value="1"/>
</dbReference>
<keyword evidence="3" id="KW-0472">Membrane</keyword>
<dbReference type="InterPro" id="IPR051909">
    <property type="entry name" value="MFP_Cation_Efflux"/>
</dbReference>
<dbReference type="RefSeq" id="WP_096351433.1">
    <property type="nucleotide sequence ID" value="NZ_AP014946.1"/>
</dbReference>
<keyword evidence="3" id="KW-1133">Transmembrane helix</keyword>
<feature type="region of interest" description="Disordered" evidence="2">
    <location>
        <begin position="197"/>
        <end position="222"/>
    </location>
</feature>
<dbReference type="EMBL" id="AP014946">
    <property type="protein sequence ID" value="BAT58068.1"/>
    <property type="molecule type" value="Genomic_DNA"/>
</dbReference>
<dbReference type="Gene3D" id="2.40.420.20">
    <property type="match status" value="1"/>
</dbReference>
<dbReference type="KEGG" id="vgo:GJW-30_1_00582"/>
<dbReference type="AlphaFoldDB" id="A0A0S3PQ60"/>
<evidence type="ECO:0000313" key="4">
    <source>
        <dbReference type="EMBL" id="BAT58068.1"/>
    </source>
</evidence>
<dbReference type="GO" id="GO:0015679">
    <property type="term" value="P:plasma membrane copper ion transport"/>
    <property type="evidence" value="ECO:0007669"/>
    <property type="project" value="TreeGrafter"/>
</dbReference>
<sequence>MHVQWIRAFAAILVILFQLGNARAHEGHDHGPEAPAAPANVIPRGEARSDVFELVATAQNGNLVLFLDRAKNNEPILDATIDVETPEGPAKAEAQKDATYTLKAPWLAKGGHIDLIFTVTAGSDSDVLSLAIDVPNPSAESAAKRAGLRTADLLKLEILVPTGVGFLLGILVMIFGRRRSVAAAIVVGAMLVAPPARAHEGHDGAEPAAPAGASDRATRQPDGVIFVPKPVQRVFGLRTQETVRAPQHRALELPGRIIPDPAASGFVQTAIGGRLSPPEKGFPRLGSRVKKGDVVAYVTPPVQTVDVSDMRQRQGEIDQQIAIVERRVARYESLAPSGAVPRFQLEEAKLELQGLKDRRAALDKVRRDPEELIAPVDGIIAEGTPVAGQIAQSNSVIFQIVDPDKLWIEALSFEAIRDIVSASALSTNGKPMTLRFLGAGFTDRSQSVPVHFAINADTAALRAGQLLTVTVQTPDGREGIAIPRNAVVRASNGQHFVFEHVSAERFQPRAVRVEPLDAESVLILAGVEPGKRLVTLGAELLDQVR</sequence>
<keyword evidence="3" id="KW-0812">Transmembrane</keyword>
<evidence type="ECO:0000256" key="3">
    <source>
        <dbReference type="SAM" id="Phobius"/>
    </source>
</evidence>
<dbReference type="Gene3D" id="1.10.287.470">
    <property type="entry name" value="Helix hairpin bin"/>
    <property type="match status" value="1"/>
</dbReference>
<dbReference type="SUPFAM" id="SSF111369">
    <property type="entry name" value="HlyD-like secretion proteins"/>
    <property type="match status" value="1"/>
</dbReference>
<proteinExistence type="predicted"/>
<protein>
    <submittedName>
        <fullName evidence="4">Cobalt-zinc-cadmium resistance protein CzcB</fullName>
    </submittedName>
</protein>
<dbReference type="GO" id="GO:0060003">
    <property type="term" value="P:copper ion export"/>
    <property type="evidence" value="ECO:0007669"/>
    <property type="project" value="TreeGrafter"/>
</dbReference>